<accession>A0A0B4L9Y0</accession>
<feature type="domain" description="DUF7320" evidence="1">
    <location>
        <begin position="1"/>
        <end position="74"/>
    </location>
</feature>
<protein>
    <recommendedName>
        <fullName evidence="1">DUF7320 domain-containing protein</fullName>
    </recommendedName>
</protein>
<name>A0A0B4L9Y0_9CAUD</name>
<sequence length="75" mass="8171">MTSDKTFSRTEFTELAKKFAQQVANKIPGGSVTMRNDPLTNGVIISVEQGFKSQHTGLKLNRDGSVTMTNILGNL</sequence>
<evidence type="ECO:0000313" key="3">
    <source>
        <dbReference type="Proteomes" id="UP000032000"/>
    </source>
</evidence>
<gene>
    <name evidence="2" type="ORF">STP4a_206</name>
</gene>
<evidence type="ECO:0000313" key="2">
    <source>
        <dbReference type="EMBL" id="AHJ86803.1"/>
    </source>
</evidence>
<dbReference type="KEGG" id="vg:23680966"/>
<keyword evidence="3" id="KW-1185">Reference proteome</keyword>
<dbReference type="EMBL" id="KJ000058">
    <property type="protein sequence ID" value="AHJ86803.1"/>
    <property type="molecule type" value="Genomic_DNA"/>
</dbReference>
<proteinExistence type="predicted"/>
<evidence type="ECO:0000259" key="1">
    <source>
        <dbReference type="Pfam" id="PF24005"/>
    </source>
</evidence>
<dbReference type="GeneID" id="23680966"/>
<dbReference type="Proteomes" id="UP000032000">
    <property type="component" value="Segment"/>
</dbReference>
<reference evidence="2" key="1">
    <citation type="submission" date="2015-06" db="EMBL/GenBank/DDBJ databases">
        <title>Genomic characterization of STP4-a, a novel T4 virulent phage infecting Salmonella.</title>
        <authorList>
            <person name="Li M."/>
            <person name="Wang J."/>
            <person name="Lin H."/>
            <person name="Han F."/>
        </authorList>
    </citation>
    <scope>NUCLEOTIDE SEQUENCE [LARGE SCALE GENOMIC DNA]</scope>
</reference>
<organism evidence="2 3">
    <name type="scientific">Salmonella phage STP4-a</name>
    <dbReference type="NCBI Taxonomy" id="1445860"/>
    <lineage>
        <taxon>Viruses</taxon>
        <taxon>Duplodnaviria</taxon>
        <taxon>Heunggongvirae</taxon>
        <taxon>Uroviricota</taxon>
        <taxon>Caudoviricetes</taxon>
        <taxon>Pantevenvirales</taxon>
        <taxon>Straboviridae</taxon>
        <taxon>Tevenvirinae</taxon>
        <taxon>Gelderlandvirus</taxon>
        <taxon>Gelderlandvirus stp4a</taxon>
    </lineage>
</organism>
<dbReference type="Pfam" id="PF24005">
    <property type="entry name" value="DUF7320"/>
    <property type="match status" value="1"/>
</dbReference>
<dbReference type="RefSeq" id="YP_009126156.1">
    <property type="nucleotide sequence ID" value="NC_026607.2"/>
</dbReference>
<dbReference type="InterPro" id="IPR055744">
    <property type="entry name" value="DUF7320"/>
</dbReference>